<name>A4CNR4_ROBBH</name>
<protein>
    <recommendedName>
        <fullName evidence="3">Anti-sigma K factor RskA C-terminal domain-containing protein</fullName>
    </recommendedName>
</protein>
<evidence type="ECO:0000313" key="5">
    <source>
        <dbReference type="Proteomes" id="UP000009049"/>
    </source>
</evidence>
<dbReference type="STRING" id="313596.RB2501_00606"/>
<accession>A4CNR4</accession>
<feature type="coiled-coil region" evidence="1">
    <location>
        <begin position="119"/>
        <end position="146"/>
    </location>
</feature>
<dbReference type="HOGENOM" id="CLU_075802_2_0_10"/>
<dbReference type="Pfam" id="PF10099">
    <property type="entry name" value="RskA_C"/>
    <property type="match status" value="1"/>
</dbReference>
<dbReference type="InterPro" id="IPR051474">
    <property type="entry name" value="Anti-sigma-K/W_factor"/>
</dbReference>
<dbReference type="OrthoDB" id="1420916at2"/>
<keyword evidence="2" id="KW-1133">Transmembrane helix</keyword>
<keyword evidence="1" id="KW-0175">Coiled coil</keyword>
<dbReference type="KEGG" id="rbi:RB2501_00606"/>
<dbReference type="GO" id="GO:0006417">
    <property type="term" value="P:regulation of translation"/>
    <property type="evidence" value="ECO:0007669"/>
    <property type="project" value="TreeGrafter"/>
</dbReference>
<evidence type="ECO:0000256" key="1">
    <source>
        <dbReference type="SAM" id="Coils"/>
    </source>
</evidence>
<dbReference type="AlphaFoldDB" id="A4CNR4"/>
<feature type="transmembrane region" description="Helical" evidence="2">
    <location>
        <begin position="96"/>
        <end position="116"/>
    </location>
</feature>
<reference evidence="4 5" key="1">
    <citation type="journal article" date="2009" name="J. Bacteriol.">
        <title>Complete genome sequence of Robiginitalea biformata HTCC2501.</title>
        <authorList>
            <person name="Oh H.M."/>
            <person name="Giovannoni S.J."/>
            <person name="Lee K."/>
            <person name="Ferriera S."/>
            <person name="Johnson J."/>
            <person name="Cho J.C."/>
        </authorList>
    </citation>
    <scope>NUCLEOTIDE SEQUENCE [LARGE SCALE GENOMIC DNA]</scope>
    <source>
        <strain evidence="5">ATCC BAA-864 / HTCC2501 / KCTC 12146</strain>
    </source>
</reference>
<evidence type="ECO:0000256" key="2">
    <source>
        <dbReference type="SAM" id="Phobius"/>
    </source>
</evidence>
<evidence type="ECO:0000313" key="4">
    <source>
        <dbReference type="EMBL" id="EAR14531.1"/>
    </source>
</evidence>
<keyword evidence="2" id="KW-0472">Membrane</keyword>
<keyword evidence="2" id="KW-0812">Transmembrane</keyword>
<dbReference type="RefSeq" id="WP_015755319.1">
    <property type="nucleotide sequence ID" value="NC_013222.1"/>
</dbReference>
<dbReference type="InterPro" id="IPR018764">
    <property type="entry name" value="RskA_C"/>
</dbReference>
<sequence length="273" mass="29989">MDVQAYIESGILELYVAGALGEDESREVTRLASEHPEILAEIQAIESAFNRLGSSLAPSGARFDFESVRQRIQADPSEGRAGTPGVRTLEPRRKPWATWAGWAAALVLGAGLIWMASERQRLQADVQVLQQDNQFLEQQVEATREALADTDSIMRELRDKNISVVPLDGQQVAPEAYARVYWNRDSGQLLIDAIGLPEPPPGMVYQVWSLKLDPLTPTSLGLLEDFASEDDRIFALPNPNESEAFGITLEPAGGSETPTLEQLYTLGEVKKAT</sequence>
<dbReference type="eggNOG" id="COG5343">
    <property type="taxonomic scope" value="Bacteria"/>
</dbReference>
<evidence type="ECO:0000259" key="3">
    <source>
        <dbReference type="Pfam" id="PF10099"/>
    </source>
</evidence>
<dbReference type="PANTHER" id="PTHR37461">
    <property type="entry name" value="ANTI-SIGMA-K FACTOR RSKA"/>
    <property type="match status" value="1"/>
</dbReference>
<keyword evidence="5" id="KW-1185">Reference proteome</keyword>
<proteinExistence type="predicted"/>
<dbReference type="GO" id="GO:0016989">
    <property type="term" value="F:sigma factor antagonist activity"/>
    <property type="evidence" value="ECO:0007669"/>
    <property type="project" value="TreeGrafter"/>
</dbReference>
<dbReference type="PANTHER" id="PTHR37461:SF1">
    <property type="entry name" value="ANTI-SIGMA-K FACTOR RSKA"/>
    <property type="match status" value="1"/>
</dbReference>
<organism evidence="4 5">
    <name type="scientific">Robiginitalea biformata (strain ATCC BAA-864 / DSM 15991 / KCTC 12146 / HTCC2501)</name>
    <dbReference type="NCBI Taxonomy" id="313596"/>
    <lineage>
        <taxon>Bacteria</taxon>
        <taxon>Pseudomonadati</taxon>
        <taxon>Bacteroidota</taxon>
        <taxon>Flavobacteriia</taxon>
        <taxon>Flavobacteriales</taxon>
        <taxon>Flavobacteriaceae</taxon>
        <taxon>Robiginitalea</taxon>
    </lineage>
</organism>
<dbReference type="EMBL" id="CP001712">
    <property type="protein sequence ID" value="EAR14531.1"/>
    <property type="molecule type" value="Genomic_DNA"/>
</dbReference>
<dbReference type="Proteomes" id="UP000009049">
    <property type="component" value="Chromosome"/>
</dbReference>
<dbReference type="GO" id="GO:0005886">
    <property type="term" value="C:plasma membrane"/>
    <property type="evidence" value="ECO:0007669"/>
    <property type="project" value="InterPro"/>
</dbReference>
<gene>
    <name evidence="4" type="ordered locus">RB2501_00606</name>
</gene>
<feature type="domain" description="Anti-sigma K factor RskA C-terminal" evidence="3">
    <location>
        <begin position="100"/>
        <end position="259"/>
    </location>
</feature>